<evidence type="ECO:0000313" key="3">
    <source>
        <dbReference type="Proteomes" id="UP000676310"/>
    </source>
</evidence>
<keyword evidence="3" id="KW-1185">Reference proteome</keyword>
<dbReference type="Proteomes" id="UP000676310">
    <property type="component" value="Unassembled WGS sequence"/>
</dbReference>
<proteinExistence type="predicted"/>
<organism evidence="2 3">
    <name type="scientific">Alternaria atra</name>
    <dbReference type="NCBI Taxonomy" id="119953"/>
    <lineage>
        <taxon>Eukaryota</taxon>
        <taxon>Fungi</taxon>
        <taxon>Dikarya</taxon>
        <taxon>Ascomycota</taxon>
        <taxon>Pezizomycotina</taxon>
        <taxon>Dothideomycetes</taxon>
        <taxon>Pleosporomycetidae</taxon>
        <taxon>Pleosporales</taxon>
        <taxon>Pleosporineae</taxon>
        <taxon>Pleosporaceae</taxon>
        <taxon>Alternaria</taxon>
        <taxon>Alternaria sect. Ulocladioides</taxon>
    </lineage>
</organism>
<dbReference type="InterPro" id="IPR011333">
    <property type="entry name" value="SKP1/BTB/POZ_sf"/>
</dbReference>
<dbReference type="CDD" id="cd18186">
    <property type="entry name" value="BTB_POZ_ZBTB_KLHL-like"/>
    <property type="match status" value="1"/>
</dbReference>
<dbReference type="Pfam" id="PF00651">
    <property type="entry name" value="BTB"/>
    <property type="match status" value="1"/>
</dbReference>
<gene>
    <name evidence="2" type="ORF">ALTATR162_LOCUS5001</name>
</gene>
<reference evidence="2" key="1">
    <citation type="submission" date="2021-05" db="EMBL/GenBank/DDBJ databases">
        <authorList>
            <person name="Stam R."/>
        </authorList>
    </citation>
    <scope>NUCLEOTIDE SEQUENCE</scope>
    <source>
        <strain evidence="2">CS162</strain>
    </source>
</reference>
<feature type="domain" description="BTB" evidence="1">
    <location>
        <begin position="21"/>
        <end position="97"/>
    </location>
</feature>
<sequence>MEQDPVRSEFLFCVTNKARPSDTIIKLRVTKPAGDTQTLNIHRGVLCKSSGFFRTAMKPEWTKLIEQPDIIDLPDDSVQTVSDYIRWLYSGNMPIKLYDAGEDSRQKKAEEAEKVFVMLAEAYVFGEKIVDVKYKNAVVKTMLAAIQSAEWNLGPKSVDIIYKGTPSTSPLRRLVVDKVARWAHDDSEEGVGWMEFFDAYPREALVDAVKALVRVRSRPEHNTDRCIDSYLVKE</sequence>
<accession>A0A8J2N1C4</accession>
<dbReference type="PROSITE" id="PS50097">
    <property type="entry name" value="BTB"/>
    <property type="match status" value="1"/>
</dbReference>
<dbReference type="RefSeq" id="XP_043168552.1">
    <property type="nucleotide sequence ID" value="XM_043312617.1"/>
</dbReference>
<name>A0A8J2N1C4_9PLEO</name>
<dbReference type="AlphaFoldDB" id="A0A8J2N1C4"/>
<comment type="caution">
    <text evidence="2">The sequence shown here is derived from an EMBL/GenBank/DDBJ whole genome shotgun (WGS) entry which is preliminary data.</text>
</comment>
<dbReference type="EMBL" id="CAJRGZ010000018">
    <property type="protein sequence ID" value="CAG5158136.1"/>
    <property type="molecule type" value="Genomic_DNA"/>
</dbReference>
<dbReference type="PANTHER" id="PTHR47843">
    <property type="entry name" value="BTB DOMAIN-CONTAINING PROTEIN-RELATED"/>
    <property type="match status" value="1"/>
</dbReference>
<protein>
    <recommendedName>
        <fullName evidence="1">BTB domain-containing protein</fullName>
    </recommendedName>
</protein>
<evidence type="ECO:0000259" key="1">
    <source>
        <dbReference type="PROSITE" id="PS50097"/>
    </source>
</evidence>
<dbReference type="PANTHER" id="PTHR47843:SF2">
    <property type="entry name" value="BTB DOMAIN-CONTAINING PROTEIN"/>
    <property type="match status" value="1"/>
</dbReference>
<dbReference type="Gene3D" id="3.30.710.10">
    <property type="entry name" value="Potassium Channel Kv1.1, Chain A"/>
    <property type="match status" value="1"/>
</dbReference>
<dbReference type="GeneID" id="67016732"/>
<dbReference type="SUPFAM" id="SSF54695">
    <property type="entry name" value="POZ domain"/>
    <property type="match status" value="1"/>
</dbReference>
<dbReference type="InterPro" id="IPR000210">
    <property type="entry name" value="BTB/POZ_dom"/>
</dbReference>
<evidence type="ECO:0000313" key="2">
    <source>
        <dbReference type="EMBL" id="CAG5158136.1"/>
    </source>
</evidence>
<dbReference type="OrthoDB" id="3774232at2759"/>